<keyword evidence="4" id="KW-1185">Reference proteome</keyword>
<name>A0ABR3W3U5_9PEZI</name>
<dbReference type="PANTHER" id="PTHR43364:SF4">
    <property type="entry name" value="NAD(P)-LINKED OXIDOREDUCTASE SUPERFAMILY PROTEIN"/>
    <property type="match status" value="1"/>
</dbReference>
<evidence type="ECO:0000256" key="1">
    <source>
        <dbReference type="ARBA" id="ARBA00023002"/>
    </source>
</evidence>
<feature type="domain" description="NADP-dependent oxidoreductase" evidence="2">
    <location>
        <begin position="9"/>
        <end position="323"/>
    </location>
</feature>
<dbReference type="Gene3D" id="3.20.20.100">
    <property type="entry name" value="NADP-dependent oxidoreductase domain"/>
    <property type="match status" value="1"/>
</dbReference>
<gene>
    <name evidence="3" type="ORF">Daus18300_012227</name>
</gene>
<protein>
    <recommendedName>
        <fullName evidence="2">NADP-dependent oxidoreductase domain-containing protein</fullName>
    </recommendedName>
</protein>
<proteinExistence type="predicted"/>
<dbReference type="EMBL" id="JAWRVE010000161">
    <property type="protein sequence ID" value="KAL1852394.1"/>
    <property type="molecule type" value="Genomic_DNA"/>
</dbReference>
<reference evidence="3 4" key="1">
    <citation type="journal article" date="2024" name="IMA Fungus">
        <title>IMA Genome - F19 : A genome assembly and annotation guide to empower mycologists, including annotated draft genome sequences of Ceratocystis pirilliformis, Diaporthe australafricana, Fusarium ophioides, Paecilomyces lecythidis, and Sporothrix stenoceras.</title>
        <authorList>
            <person name="Aylward J."/>
            <person name="Wilson A.M."/>
            <person name="Visagie C.M."/>
            <person name="Spraker J."/>
            <person name="Barnes I."/>
            <person name="Buitendag C."/>
            <person name="Ceriani C."/>
            <person name="Del Mar Angel L."/>
            <person name="du Plessis D."/>
            <person name="Fuchs T."/>
            <person name="Gasser K."/>
            <person name="Kramer D."/>
            <person name="Li W."/>
            <person name="Munsamy K."/>
            <person name="Piso A."/>
            <person name="Price J.L."/>
            <person name="Sonnekus B."/>
            <person name="Thomas C."/>
            <person name="van der Nest A."/>
            <person name="van Dijk A."/>
            <person name="van Heerden A."/>
            <person name="van Vuuren N."/>
            <person name="Yilmaz N."/>
            <person name="Duong T.A."/>
            <person name="van der Merwe N.A."/>
            <person name="Wingfield M.J."/>
            <person name="Wingfield B.D."/>
        </authorList>
    </citation>
    <scope>NUCLEOTIDE SEQUENCE [LARGE SCALE GENOMIC DNA]</scope>
    <source>
        <strain evidence="3 4">CMW 18300</strain>
    </source>
</reference>
<dbReference type="InterPro" id="IPR036812">
    <property type="entry name" value="NAD(P)_OxRdtase_dom_sf"/>
</dbReference>
<evidence type="ECO:0000313" key="4">
    <source>
        <dbReference type="Proteomes" id="UP001583177"/>
    </source>
</evidence>
<dbReference type="PANTHER" id="PTHR43364">
    <property type="entry name" value="NADH-SPECIFIC METHYLGLYOXAL REDUCTASE-RELATED"/>
    <property type="match status" value="1"/>
</dbReference>
<comment type="caution">
    <text evidence="3">The sequence shown here is derived from an EMBL/GenBank/DDBJ whole genome shotgun (WGS) entry which is preliminary data.</text>
</comment>
<dbReference type="Proteomes" id="UP001583177">
    <property type="component" value="Unassembled WGS sequence"/>
</dbReference>
<dbReference type="SUPFAM" id="SSF51430">
    <property type="entry name" value="NAD(P)-linked oxidoreductase"/>
    <property type="match status" value="1"/>
</dbReference>
<accession>A0ABR3W3U5</accession>
<dbReference type="Pfam" id="PF00248">
    <property type="entry name" value="Aldo_ket_red"/>
    <property type="match status" value="1"/>
</dbReference>
<evidence type="ECO:0000313" key="3">
    <source>
        <dbReference type="EMBL" id="KAL1852394.1"/>
    </source>
</evidence>
<dbReference type="InterPro" id="IPR023210">
    <property type="entry name" value="NADP_OxRdtase_dom"/>
</dbReference>
<sequence>MSNSQRPIIVLGAANVGDTKVDKLAKYDTPEEVKTFLDTFYEHGGRHLDTARNYSPSAPGSSEPRLGAVDAGSRFNIDTKIFGLPGDGPFHNAQQVMASIDASVADLKLPKDVKIDIMYLHLPDRETPFEETCAAINQAYQEGKFKRFGISNYTADEVEQIVAICKEKGYVAPTVYQGQYNPIVRGGEESLFPVLRKHGIAFYAYSPAAAGVFVGNQKAAKTGSRFDNSLTRDQHKVGQLYLSLYSKPKIAIAADHTTEVAAKHGINGHAAALRWTTYHGTLDRSKGDAVIIGASSSTQLAANLDIIDQGPMPQEVVEVLDGVYGQLGEEAIAYHL</sequence>
<keyword evidence="1" id="KW-0560">Oxidoreductase</keyword>
<dbReference type="InterPro" id="IPR050523">
    <property type="entry name" value="AKR_Detox_Biosynth"/>
</dbReference>
<organism evidence="3 4">
    <name type="scientific">Diaporthe australafricana</name>
    <dbReference type="NCBI Taxonomy" id="127596"/>
    <lineage>
        <taxon>Eukaryota</taxon>
        <taxon>Fungi</taxon>
        <taxon>Dikarya</taxon>
        <taxon>Ascomycota</taxon>
        <taxon>Pezizomycotina</taxon>
        <taxon>Sordariomycetes</taxon>
        <taxon>Sordariomycetidae</taxon>
        <taxon>Diaporthales</taxon>
        <taxon>Diaporthaceae</taxon>
        <taxon>Diaporthe</taxon>
    </lineage>
</organism>
<evidence type="ECO:0000259" key="2">
    <source>
        <dbReference type="Pfam" id="PF00248"/>
    </source>
</evidence>
<dbReference type="CDD" id="cd19075">
    <property type="entry name" value="AKR_AKR7A1-5"/>
    <property type="match status" value="1"/>
</dbReference>